<keyword evidence="2" id="KW-0732">Signal</keyword>
<protein>
    <submittedName>
        <fullName evidence="3">Uncharacterized protein</fullName>
    </submittedName>
</protein>
<dbReference type="AlphaFoldDB" id="A0ABD3GB02"/>
<keyword evidence="4" id="KW-1185">Reference proteome</keyword>
<evidence type="ECO:0000313" key="3">
    <source>
        <dbReference type="EMBL" id="KAL3676348.1"/>
    </source>
</evidence>
<comment type="caution">
    <text evidence="3">The sequence shown here is derived from an EMBL/GenBank/DDBJ whole genome shotgun (WGS) entry which is preliminary data.</text>
</comment>
<sequence length="95" mass="10163">MILVLLNMTTELLWCCHSRSNDAGGQSEEGSQHQDTGDGSIPDGYEPTEPVTETTEVLSEATSDGEPTGAPGDSPMESPDASREPTETVRSLRRL</sequence>
<gene>
    <name evidence="3" type="ORF">R1sor_026296</name>
</gene>
<feature type="chain" id="PRO_5044802165" evidence="2">
    <location>
        <begin position="19"/>
        <end position="95"/>
    </location>
</feature>
<name>A0ABD3GB02_9MARC</name>
<dbReference type="EMBL" id="JBJQOH010000008">
    <property type="protein sequence ID" value="KAL3676348.1"/>
    <property type="molecule type" value="Genomic_DNA"/>
</dbReference>
<feature type="compositionally biased region" description="Low complexity" evidence="1">
    <location>
        <begin position="47"/>
        <end position="57"/>
    </location>
</feature>
<evidence type="ECO:0000256" key="2">
    <source>
        <dbReference type="SAM" id="SignalP"/>
    </source>
</evidence>
<evidence type="ECO:0000313" key="4">
    <source>
        <dbReference type="Proteomes" id="UP001633002"/>
    </source>
</evidence>
<dbReference type="Proteomes" id="UP001633002">
    <property type="component" value="Unassembled WGS sequence"/>
</dbReference>
<feature type="signal peptide" evidence="2">
    <location>
        <begin position="1"/>
        <end position="18"/>
    </location>
</feature>
<reference evidence="3 4" key="1">
    <citation type="submission" date="2024-09" db="EMBL/GenBank/DDBJ databases">
        <title>Chromosome-scale assembly of Riccia sorocarpa.</title>
        <authorList>
            <person name="Paukszto L."/>
        </authorList>
    </citation>
    <scope>NUCLEOTIDE SEQUENCE [LARGE SCALE GENOMIC DNA]</scope>
    <source>
        <strain evidence="3">LP-2024</strain>
        <tissue evidence="3">Aerial parts of the thallus</tissue>
    </source>
</reference>
<proteinExistence type="predicted"/>
<feature type="region of interest" description="Disordered" evidence="1">
    <location>
        <begin position="18"/>
        <end position="95"/>
    </location>
</feature>
<evidence type="ECO:0000256" key="1">
    <source>
        <dbReference type="SAM" id="MobiDB-lite"/>
    </source>
</evidence>
<organism evidence="3 4">
    <name type="scientific">Riccia sorocarpa</name>
    <dbReference type="NCBI Taxonomy" id="122646"/>
    <lineage>
        <taxon>Eukaryota</taxon>
        <taxon>Viridiplantae</taxon>
        <taxon>Streptophyta</taxon>
        <taxon>Embryophyta</taxon>
        <taxon>Marchantiophyta</taxon>
        <taxon>Marchantiopsida</taxon>
        <taxon>Marchantiidae</taxon>
        <taxon>Marchantiales</taxon>
        <taxon>Ricciaceae</taxon>
        <taxon>Riccia</taxon>
    </lineage>
</organism>
<accession>A0ABD3GB02</accession>